<protein>
    <recommendedName>
        <fullName evidence="2">PDZ domain-containing protein</fullName>
    </recommendedName>
</protein>
<dbReference type="InterPro" id="IPR001478">
    <property type="entry name" value="PDZ"/>
</dbReference>
<reference evidence="3" key="2">
    <citation type="submission" date="2023-01" db="EMBL/GenBank/DDBJ databases">
        <authorList>
            <person name="Sun Q."/>
            <person name="Evtushenko L."/>
        </authorList>
    </citation>
    <scope>NUCLEOTIDE SEQUENCE</scope>
    <source>
        <strain evidence="3">VKM B-1513</strain>
    </source>
</reference>
<comment type="caution">
    <text evidence="3">The sequence shown here is derived from an EMBL/GenBank/DDBJ whole genome shotgun (WGS) entry which is preliminary data.</text>
</comment>
<evidence type="ECO:0000259" key="2">
    <source>
        <dbReference type="SMART" id="SM00228"/>
    </source>
</evidence>
<keyword evidence="1" id="KW-0732">Signal</keyword>
<dbReference type="Gene3D" id="2.30.42.10">
    <property type="match status" value="1"/>
</dbReference>
<feature type="chain" id="PRO_5040723053" description="PDZ domain-containing protein" evidence="1">
    <location>
        <begin position="26"/>
        <end position="373"/>
    </location>
</feature>
<dbReference type="Gene3D" id="2.40.70.10">
    <property type="entry name" value="Acid Proteases"/>
    <property type="match status" value="1"/>
</dbReference>
<feature type="signal peptide" evidence="1">
    <location>
        <begin position="1"/>
        <end position="25"/>
    </location>
</feature>
<dbReference type="InterPro" id="IPR036034">
    <property type="entry name" value="PDZ_sf"/>
</dbReference>
<sequence length="373" mass="40834">MKRMFALIVVLLAAGKLAAPPPAAARTIDPVVLPSQMCRGYFFLPVTLDVRDGETAQDRTLWFLYDTGASASYVDPDSIERVSGQRLDSGVRANFGRVTTGPVALTGLRAGVRELDHLSIALGREIDGILEYDAFEDVLLTLDYGLGEMRVESGALPRPDGVTVFDANGPDTRPWIRVSFPDRTRRLLIDSGAALSPIVLRNLERYDTVAPPRATGAAVRFAEIERRSAARLAGNAQIGDNVLIQPVIESTPETEILGGQAMRHFVWTFDQRHERVRMVRHDPDTPITFEPLITHGLVLVPQGDGMRVATVIANSPAFDAGVLTGDVITHFNGRTMRDRDCSIDGTPPEILDLSLLRNGEAMDVRLTLYPLVD</sequence>
<dbReference type="Pfam" id="PF13180">
    <property type="entry name" value="PDZ_2"/>
    <property type="match status" value="1"/>
</dbReference>
<accession>A0A9W6IPU9</accession>
<evidence type="ECO:0000313" key="3">
    <source>
        <dbReference type="EMBL" id="GLK53010.1"/>
    </source>
</evidence>
<dbReference type="RefSeq" id="WP_271187369.1">
    <property type="nucleotide sequence ID" value="NZ_BSFE01000007.1"/>
</dbReference>
<dbReference type="AlphaFoldDB" id="A0A9W6IPU9"/>
<organism evidence="3 4">
    <name type="scientific">Maricaulis virginensis</name>
    <dbReference type="NCBI Taxonomy" id="144022"/>
    <lineage>
        <taxon>Bacteria</taxon>
        <taxon>Pseudomonadati</taxon>
        <taxon>Pseudomonadota</taxon>
        <taxon>Alphaproteobacteria</taxon>
        <taxon>Maricaulales</taxon>
        <taxon>Maricaulaceae</taxon>
        <taxon>Maricaulis</taxon>
    </lineage>
</organism>
<name>A0A9W6IPU9_9PROT</name>
<evidence type="ECO:0000256" key="1">
    <source>
        <dbReference type="SAM" id="SignalP"/>
    </source>
</evidence>
<gene>
    <name evidence="3" type="ORF">GCM10017621_25180</name>
</gene>
<dbReference type="SUPFAM" id="SSF50156">
    <property type="entry name" value="PDZ domain-like"/>
    <property type="match status" value="1"/>
</dbReference>
<dbReference type="EMBL" id="BSFE01000007">
    <property type="protein sequence ID" value="GLK53010.1"/>
    <property type="molecule type" value="Genomic_DNA"/>
</dbReference>
<dbReference type="SMART" id="SM00228">
    <property type="entry name" value="PDZ"/>
    <property type="match status" value="1"/>
</dbReference>
<proteinExistence type="predicted"/>
<reference evidence="3" key="1">
    <citation type="journal article" date="2014" name="Int. J. Syst. Evol. Microbiol.">
        <title>Complete genome sequence of Corynebacterium casei LMG S-19264T (=DSM 44701T), isolated from a smear-ripened cheese.</title>
        <authorList>
            <consortium name="US DOE Joint Genome Institute (JGI-PGF)"/>
            <person name="Walter F."/>
            <person name="Albersmeier A."/>
            <person name="Kalinowski J."/>
            <person name="Ruckert C."/>
        </authorList>
    </citation>
    <scope>NUCLEOTIDE SEQUENCE</scope>
    <source>
        <strain evidence="3">VKM B-1513</strain>
    </source>
</reference>
<evidence type="ECO:0000313" key="4">
    <source>
        <dbReference type="Proteomes" id="UP001143486"/>
    </source>
</evidence>
<keyword evidence="4" id="KW-1185">Reference proteome</keyword>
<dbReference type="InterPro" id="IPR021109">
    <property type="entry name" value="Peptidase_aspartic_dom_sf"/>
</dbReference>
<dbReference type="Proteomes" id="UP001143486">
    <property type="component" value="Unassembled WGS sequence"/>
</dbReference>
<feature type="domain" description="PDZ" evidence="2">
    <location>
        <begin position="295"/>
        <end position="359"/>
    </location>
</feature>